<evidence type="ECO:0000256" key="3">
    <source>
        <dbReference type="ARBA" id="ARBA00022801"/>
    </source>
</evidence>
<feature type="active site" description="Proton acceptor" evidence="7">
    <location>
        <position position="18"/>
    </location>
</feature>
<dbReference type="EMBL" id="OMOF01000175">
    <property type="protein sequence ID" value="SPF41734.1"/>
    <property type="molecule type" value="Genomic_DNA"/>
</dbReference>
<feature type="active site" description="Acyl-ester intermediate" evidence="7">
    <location>
        <position position="15"/>
    </location>
</feature>
<dbReference type="InterPro" id="IPR018044">
    <property type="entry name" value="Peptidase_S11"/>
</dbReference>
<dbReference type="GO" id="GO:0008360">
    <property type="term" value="P:regulation of cell shape"/>
    <property type="evidence" value="ECO:0007669"/>
    <property type="project" value="UniProtKB-KW"/>
</dbReference>
<keyword evidence="6" id="KW-0961">Cell wall biogenesis/degradation</keyword>
<reference evidence="11" key="1">
    <citation type="submission" date="2018-02" db="EMBL/GenBank/DDBJ databases">
        <authorList>
            <person name="Hausmann B."/>
        </authorList>
    </citation>
    <scope>NUCLEOTIDE SEQUENCE [LARGE SCALE GENOMIC DNA]</scope>
    <source>
        <strain evidence="11">Peat soil MAG SbF1</strain>
    </source>
</reference>
<keyword evidence="4" id="KW-0133">Cell shape</keyword>
<dbReference type="InterPro" id="IPR012338">
    <property type="entry name" value="Beta-lactam/transpept-like"/>
</dbReference>
<protein>
    <submittedName>
        <fullName evidence="10">D-alanyl-D-alanine carboxypeptidase</fullName>
    </submittedName>
</protein>
<dbReference type="SUPFAM" id="SSF56601">
    <property type="entry name" value="beta-lactamase/transpeptidase-like"/>
    <property type="match status" value="1"/>
</dbReference>
<gene>
    <name evidence="10" type="ORF">SBF1_2560008</name>
</gene>
<keyword evidence="2" id="KW-0732">Signal</keyword>
<proteinExistence type="inferred from homology"/>
<feature type="active site" evidence="7">
    <location>
        <position position="82"/>
    </location>
</feature>
<evidence type="ECO:0000256" key="1">
    <source>
        <dbReference type="ARBA" id="ARBA00007164"/>
    </source>
</evidence>
<accession>A0A2U3KQ31</accession>
<dbReference type="AlphaFoldDB" id="A0A2U3KQ31"/>
<dbReference type="Gene3D" id="3.40.710.10">
    <property type="entry name" value="DD-peptidase/beta-lactamase superfamily"/>
    <property type="match status" value="1"/>
</dbReference>
<name>A0A2U3KQ31_9FIRM</name>
<dbReference type="Proteomes" id="UP000238916">
    <property type="component" value="Unassembled WGS sequence"/>
</dbReference>
<sequence>MIASTPNQTPVPIASVTKIMTAYLVLKAHPLQPGEDGPILTMNAQDVSDYQNDLSNGYSILKVKQGEQLTEIQLLEGLMLPSGDNIASTLGSWASGTEDAFVAKMNDIAQSLGMTKTHYADASQKSLKSTLDANAEILDQVRSEF</sequence>
<dbReference type="GO" id="GO:0006508">
    <property type="term" value="P:proteolysis"/>
    <property type="evidence" value="ECO:0007669"/>
    <property type="project" value="InterPro"/>
</dbReference>
<evidence type="ECO:0000256" key="6">
    <source>
        <dbReference type="ARBA" id="ARBA00023316"/>
    </source>
</evidence>
<evidence type="ECO:0000259" key="9">
    <source>
        <dbReference type="Pfam" id="PF00768"/>
    </source>
</evidence>
<dbReference type="InterPro" id="IPR001967">
    <property type="entry name" value="Peptidase_S11_N"/>
</dbReference>
<keyword evidence="10" id="KW-0121">Carboxypeptidase</keyword>
<evidence type="ECO:0000313" key="11">
    <source>
        <dbReference type="Proteomes" id="UP000238916"/>
    </source>
</evidence>
<keyword evidence="5" id="KW-0573">Peptidoglycan synthesis</keyword>
<feature type="domain" description="Peptidase S11 D-alanyl-D-alanine carboxypeptidase A N-terminal" evidence="9">
    <location>
        <begin position="4"/>
        <end position="122"/>
    </location>
</feature>
<evidence type="ECO:0000256" key="4">
    <source>
        <dbReference type="ARBA" id="ARBA00022960"/>
    </source>
</evidence>
<evidence type="ECO:0000256" key="8">
    <source>
        <dbReference type="RuleBase" id="RU004016"/>
    </source>
</evidence>
<evidence type="ECO:0000256" key="5">
    <source>
        <dbReference type="ARBA" id="ARBA00022984"/>
    </source>
</evidence>
<dbReference type="Pfam" id="PF00768">
    <property type="entry name" value="Peptidase_S11"/>
    <property type="match status" value="1"/>
</dbReference>
<evidence type="ECO:0000256" key="2">
    <source>
        <dbReference type="ARBA" id="ARBA00022729"/>
    </source>
</evidence>
<dbReference type="GO" id="GO:0071555">
    <property type="term" value="P:cell wall organization"/>
    <property type="evidence" value="ECO:0007669"/>
    <property type="project" value="UniProtKB-KW"/>
</dbReference>
<keyword evidence="3" id="KW-0378">Hydrolase</keyword>
<dbReference type="GO" id="GO:0009002">
    <property type="term" value="F:serine-type D-Ala-D-Ala carboxypeptidase activity"/>
    <property type="evidence" value="ECO:0007669"/>
    <property type="project" value="InterPro"/>
</dbReference>
<dbReference type="PRINTS" id="PR00725">
    <property type="entry name" value="DADACBPTASE1"/>
</dbReference>
<evidence type="ECO:0000313" key="10">
    <source>
        <dbReference type="EMBL" id="SPF41734.1"/>
    </source>
</evidence>
<dbReference type="GO" id="GO:0009252">
    <property type="term" value="P:peptidoglycan biosynthetic process"/>
    <property type="evidence" value="ECO:0007669"/>
    <property type="project" value="UniProtKB-KW"/>
</dbReference>
<evidence type="ECO:0000256" key="7">
    <source>
        <dbReference type="PIRSR" id="PIRSR618044-1"/>
    </source>
</evidence>
<comment type="similarity">
    <text evidence="1 8">Belongs to the peptidase S11 family.</text>
</comment>
<organism evidence="10 11">
    <name type="scientific">Candidatus Desulfosporosinus infrequens</name>
    <dbReference type="NCBI Taxonomy" id="2043169"/>
    <lineage>
        <taxon>Bacteria</taxon>
        <taxon>Bacillati</taxon>
        <taxon>Bacillota</taxon>
        <taxon>Clostridia</taxon>
        <taxon>Eubacteriales</taxon>
        <taxon>Desulfitobacteriaceae</taxon>
        <taxon>Desulfosporosinus</taxon>
    </lineage>
</organism>
<keyword evidence="10" id="KW-0645">Protease</keyword>